<dbReference type="GO" id="GO:0016798">
    <property type="term" value="F:hydrolase activity, acting on glycosyl bonds"/>
    <property type="evidence" value="ECO:0007669"/>
    <property type="project" value="UniProtKB-KW"/>
</dbReference>
<gene>
    <name evidence="1" type="ORF">ACFQ2T_06205</name>
</gene>
<keyword evidence="1" id="KW-0326">Glycosidase</keyword>
<reference evidence="2" key="1">
    <citation type="journal article" date="2019" name="Int. J. Syst. Evol. Microbiol.">
        <title>The Global Catalogue of Microorganisms (GCM) 10K type strain sequencing project: providing services to taxonomists for standard genome sequencing and annotation.</title>
        <authorList>
            <consortium name="The Broad Institute Genomics Platform"/>
            <consortium name="The Broad Institute Genome Sequencing Center for Infectious Disease"/>
            <person name="Wu L."/>
            <person name="Ma J."/>
        </authorList>
    </citation>
    <scope>NUCLEOTIDE SEQUENCE [LARGE SCALE GENOMIC DNA]</scope>
    <source>
        <strain evidence="2">CCUG 58411</strain>
    </source>
</reference>
<organism evidence="1 2">
    <name type="scientific">Methylophilus flavus</name>
    <dbReference type="NCBI Taxonomy" id="640084"/>
    <lineage>
        <taxon>Bacteria</taxon>
        <taxon>Pseudomonadati</taxon>
        <taxon>Pseudomonadota</taxon>
        <taxon>Betaproteobacteria</taxon>
        <taxon>Nitrosomonadales</taxon>
        <taxon>Methylophilaceae</taxon>
        <taxon>Methylophilus</taxon>
    </lineage>
</organism>
<dbReference type="EMBL" id="JBHTLN010000001">
    <property type="protein sequence ID" value="MFD1122088.1"/>
    <property type="molecule type" value="Genomic_DNA"/>
</dbReference>
<proteinExistence type="predicted"/>
<sequence length="398" mass="42656">MISGLLVVCSFCVLNQAGAHDAHTEHAGPGLAVSLATDADGRLWQARTSKGHVWVSSSEDAGLHFSTEVAVNPTPMKVAADAEARPKIAVANNGNLYLSWTESLKKPFAGYIWFSRSVDGGKSFETPYYIVHHDRAEITHRFDALQLSADGSITVAWVDKRDLLAAKAAGKPYDGAAIYYAVSTDQGKSFATEKKLADSSCECCRIATTSKADGTVAVLWRHVFAGSERDHAMAEINRPGAGKSGKPAIVRASYGRWKIDGCPHHGAALAVGEGFGYHLSYFDGAGDKPGLRLVRMDGQAWVTTPPRRIGDPKKNAGHPALLSIGDKVWLAWQERSNEGMDIVTMASLDGGKTWGLPAIAVHSNGKLDYPQWLNARGQALLAVNSAEKGLLVVPFPPQ</sequence>
<dbReference type="Proteomes" id="UP001597206">
    <property type="component" value="Unassembled WGS sequence"/>
</dbReference>
<dbReference type="InterPro" id="IPR036278">
    <property type="entry name" value="Sialidase_sf"/>
</dbReference>
<name>A0ABW3P9Y2_9PROT</name>
<dbReference type="RefSeq" id="WP_379033908.1">
    <property type="nucleotide sequence ID" value="NZ_JBHTLN010000001.1"/>
</dbReference>
<evidence type="ECO:0000313" key="2">
    <source>
        <dbReference type="Proteomes" id="UP001597206"/>
    </source>
</evidence>
<keyword evidence="2" id="KW-1185">Reference proteome</keyword>
<dbReference type="Gene3D" id="2.120.10.10">
    <property type="match status" value="2"/>
</dbReference>
<protein>
    <submittedName>
        <fullName evidence="1">Sialidase family protein</fullName>
        <ecNumber evidence="1">3.2.1.-</ecNumber>
    </submittedName>
</protein>
<comment type="caution">
    <text evidence="1">The sequence shown here is derived from an EMBL/GenBank/DDBJ whole genome shotgun (WGS) entry which is preliminary data.</text>
</comment>
<evidence type="ECO:0000313" key="1">
    <source>
        <dbReference type="EMBL" id="MFD1122088.1"/>
    </source>
</evidence>
<dbReference type="EC" id="3.2.1.-" evidence="1"/>
<dbReference type="CDD" id="cd15482">
    <property type="entry name" value="Sialidase_non-viral"/>
    <property type="match status" value="2"/>
</dbReference>
<keyword evidence="1" id="KW-0378">Hydrolase</keyword>
<dbReference type="SUPFAM" id="SSF50939">
    <property type="entry name" value="Sialidases"/>
    <property type="match status" value="1"/>
</dbReference>
<accession>A0ABW3P9Y2</accession>